<dbReference type="Pfam" id="PF00069">
    <property type="entry name" value="Pkinase"/>
    <property type="match status" value="1"/>
</dbReference>
<dbReference type="InterPro" id="IPR011009">
    <property type="entry name" value="Kinase-like_dom_sf"/>
</dbReference>
<dbReference type="InterPro" id="IPR017441">
    <property type="entry name" value="Protein_kinase_ATP_BS"/>
</dbReference>
<dbReference type="SMART" id="SM00220">
    <property type="entry name" value="S_TKc"/>
    <property type="match status" value="1"/>
</dbReference>
<dbReference type="SUPFAM" id="SSF56112">
    <property type="entry name" value="Protein kinase-like (PK-like)"/>
    <property type="match status" value="1"/>
</dbReference>
<dbReference type="InterPro" id="IPR051931">
    <property type="entry name" value="PAK3-like"/>
</dbReference>
<evidence type="ECO:0000259" key="6">
    <source>
        <dbReference type="PROSITE" id="PS50011"/>
    </source>
</evidence>
<feature type="binding site" evidence="4">
    <location>
        <position position="74"/>
    </location>
    <ligand>
        <name>ATP</name>
        <dbReference type="ChEBI" id="CHEBI:30616"/>
    </ligand>
</feature>
<dbReference type="EMBL" id="JACCFS010000001">
    <property type="protein sequence ID" value="NYJ37955.1"/>
    <property type="molecule type" value="Genomic_DNA"/>
</dbReference>
<dbReference type="PROSITE" id="PS00107">
    <property type="entry name" value="PROTEIN_KINASE_ATP"/>
    <property type="match status" value="1"/>
</dbReference>
<dbReference type="PANTHER" id="PTHR45832">
    <property type="entry name" value="SERINE/THREONINE-PROTEIN KINASE SAMKA-RELATED-RELATED"/>
    <property type="match status" value="1"/>
</dbReference>
<organism evidence="7 8">
    <name type="scientific">Nocardiopsis aegyptia</name>
    <dbReference type="NCBI Taxonomy" id="220378"/>
    <lineage>
        <taxon>Bacteria</taxon>
        <taxon>Bacillati</taxon>
        <taxon>Actinomycetota</taxon>
        <taxon>Actinomycetes</taxon>
        <taxon>Streptosporangiales</taxon>
        <taxon>Nocardiopsidaceae</taxon>
        <taxon>Nocardiopsis</taxon>
    </lineage>
</organism>
<gene>
    <name evidence="7" type="ORF">HNR10_005836</name>
</gene>
<accession>A0A7Z0ETD7</accession>
<dbReference type="RefSeq" id="WP_246406463.1">
    <property type="nucleotide sequence ID" value="NZ_JACCFS010000001.1"/>
</dbReference>
<dbReference type="CDD" id="cd14014">
    <property type="entry name" value="STKc_PknB_like"/>
    <property type="match status" value="1"/>
</dbReference>
<dbReference type="InterPro" id="IPR008271">
    <property type="entry name" value="Ser/Thr_kinase_AS"/>
</dbReference>
<proteinExistence type="inferred from homology"/>
<evidence type="ECO:0000256" key="1">
    <source>
        <dbReference type="ARBA" id="ARBA00008874"/>
    </source>
</evidence>
<dbReference type="InterPro" id="IPR000719">
    <property type="entry name" value="Prot_kinase_dom"/>
</dbReference>
<dbReference type="AlphaFoldDB" id="A0A7Z0ETD7"/>
<evidence type="ECO:0000256" key="2">
    <source>
        <dbReference type="ARBA" id="ARBA00022741"/>
    </source>
</evidence>
<keyword evidence="7" id="KW-0808">Transferase</keyword>
<evidence type="ECO:0000313" key="8">
    <source>
        <dbReference type="Proteomes" id="UP000572051"/>
    </source>
</evidence>
<dbReference type="GO" id="GO:0004672">
    <property type="term" value="F:protein kinase activity"/>
    <property type="evidence" value="ECO:0007669"/>
    <property type="project" value="InterPro"/>
</dbReference>
<dbReference type="Gene3D" id="3.30.200.20">
    <property type="entry name" value="Phosphorylase Kinase, domain 1"/>
    <property type="match status" value="1"/>
</dbReference>
<dbReference type="Proteomes" id="UP000572051">
    <property type="component" value="Unassembled WGS sequence"/>
</dbReference>
<evidence type="ECO:0000256" key="5">
    <source>
        <dbReference type="SAM" id="MobiDB-lite"/>
    </source>
</evidence>
<evidence type="ECO:0000256" key="4">
    <source>
        <dbReference type="PROSITE-ProRule" id="PRU10141"/>
    </source>
</evidence>
<keyword evidence="2 4" id="KW-0547">Nucleotide-binding</keyword>
<dbReference type="Gene3D" id="1.10.510.10">
    <property type="entry name" value="Transferase(Phosphotransferase) domain 1"/>
    <property type="match status" value="1"/>
</dbReference>
<dbReference type="PANTHER" id="PTHR45832:SF22">
    <property type="entry name" value="SERINE_THREONINE-PROTEIN KINASE SAMKA-RELATED"/>
    <property type="match status" value="1"/>
</dbReference>
<feature type="region of interest" description="Disordered" evidence="5">
    <location>
        <begin position="1"/>
        <end position="39"/>
    </location>
</feature>
<evidence type="ECO:0000313" key="7">
    <source>
        <dbReference type="EMBL" id="NYJ37955.1"/>
    </source>
</evidence>
<evidence type="ECO:0000256" key="3">
    <source>
        <dbReference type="ARBA" id="ARBA00022840"/>
    </source>
</evidence>
<keyword evidence="3 4" id="KW-0067">ATP-binding</keyword>
<dbReference type="PROSITE" id="PS00108">
    <property type="entry name" value="PROTEIN_KINASE_ST"/>
    <property type="match status" value="1"/>
</dbReference>
<sequence length="780" mass="80440">MSNDVPAPYGPPPTDAGSPVEPQTAAPLPPGLKPLEKGDPARVGPYRLVGRIGAGGMGAVYGALDDRGRCVAVKTVHVRFARRSRYRDAFAREVRMLARARGVSTARLHAADVTAKVPWLAFDYVPGRDLRAHVRAFGPLSGDMLRAFAAGTAEGLAALHAAGIAHRDIKPGNVILAPEGPKIVDFGIATEIGADRATDRAASYGTPGWVAPERFTGATAAPEADVFAWGALVALAATGRDPYGTGAPDELRRRAEQGAYDVEGVPDALRALVERALSADPAARPRAVELMRALLPPPEEVGETGRVPAERTLAAMLRAYWRGVDDAGHDPARWAVALGVLSAAGVAGGLAAGTGATTGTGTAAGTGAGAAGAAGAPGVAGGAAAAGAQTATGSSAAGGALSALAGSKLAAAGVGLVLLGGVAAGGYVAYDRLLGPRAAVTEAAGILEEGQGFTVSLRRSYTTAYAEEVAAQTGEPVEAVIADSAVEEEYLYSADDRTFLVRGAAMGEGTVAAANRDGGLYVYGPAPEAAYRSGLVQREFPEGTTAEALSPSLVTGPVRGMLDSGELERVGGSGSEGGGENTVYSGPVTGELIVDGEVLRERTVGLLELDSAGRPAELSYDVGAWAVRIAFTEVDEAADVVEPQRVPGAGGEDVVAVHAPVCGRRDISEKTWEVRADGWDMSCERALEVTDLAYFAEEDEDRVEFLLGYSGSGTTSFLVDEEIYCMAVRDYDMNEAYFEFGTNPWFLHPCRGATPQGQGELGYLEVDIEDTVLIGYVLVE</sequence>
<name>A0A7Z0ETD7_9ACTN</name>
<comment type="similarity">
    <text evidence="1">Belongs to the protein kinase superfamily. STE Ser/Thr protein kinase family. STE20 subfamily.</text>
</comment>
<comment type="caution">
    <text evidence="7">The sequence shown here is derived from an EMBL/GenBank/DDBJ whole genome shotgun (WGS) entry which is preliminary data.</text>
</comment>
<dbReference type="PROSITE" id="PS50011">
    <property type="entry name" value="PROTEIN_KINASE_DOM"/>
    <property type="match status" value="1"/>
</dbReference>
<keyword evidence="7" id="KW-0418">Kinase</keyword>
<keyword evidence="8" id="KW-1185">Reference proteome</keyword>
<feature type="domain" description="Protein kinase" evidence="6">
    <location>
        <begin position="46"/>
        <end position="295"/>
    </location>
</feature>
<dbReference type="GO" id="GO:0005524">
    <property type="term" value="F:ATP binding"/>
    <property type="evidence" value="ECO:0007669"/>
    <property type="project" value="UniProtKB-UniRule"/>
</dbReference>
<reference evidence="7 8" key="1">
    <citation type="submission" date="2020-07" db="EMBL/GenBank/DDBJ databases">
        <title>Sequencing the genomes of 1000 actinobacteria strains.</title>
        <authorList>
            <person name="Klenk H.-P."/>
        </authorList>
    </citation>
    <scope>NUCLEOTIDE SEQUENCE [LARGE SCALE GENOMIC DNA]</scope>
    <source>
        <strain evidence="7 8">DSM 44442</strain>
    </source>
</reference>
<protein>
    <submittedName>
        <fullName evidence="7">Putative Ser/Thr protein kinase</fullName>
    </submittedName>
</protein>